<keyword evidence="3" id="KW-0732">Signal</keyword>
<comment type="similarity">
    <text evidence="1">Belongs to the SUN family.</text>
</comment>
<organism evidence="4 5">
    <name type="scientific">Ophiocordyceps australis</name>
    <dbReference type="NCBI Taxonomy" id="1399860"/>
    <lineage>
        <taxon>Eukaryota</taxon>
        <taxon>Fungi</taxon>
        <taxon>Dikarya</taxon>
        <taxon>Ascomycota</taxon>
        <taxon>Pezizomycotina</taxon>
        <taxon>Sordariomycetes</taxon>
        <taxon>Hypocreomycetidae</taxon>
        <taxon>Hypocreales</taxon>
        <taxon>Ophiocordycipitaceae</taxon>
        <taxon>Ophiocordyceps</taxon>
    </lineage>
</organism>
<dbReference type="EMBL" id="NJEU01000142">
    <property type="protein sequence ID" value="PHH80989.1"/>
    <property type="molecule type" value="Genomic_DNA"/>
</dbReference>
<dbReference type="Proteomes" id="UP000224854">
    <property type="component" value="Unassembled WGS sequence"/>
</dbReference>
<feature type="region of interest" description="Disordered" evidence="2">
    <location>
        <begin position="443"/>
        <end position="494"/>
    </location>
</feature>
<dbReference type="InterPro" id="IPR005556">
    <property type="entry name" value="SUN"/>
</dbReference>
<dbReference type="InterPro" id="IPR053088">
    <property type="entry name" value="Beta-glucosidase/SUN-like"/>
</dbReference>
<proteinExistence type="inferred from homology"/>
<name>A0A2C5XZ91_9HYPO</name>
<feature type="compositionally biased region" description="Low complexity" evidence="2">
    <location>
        <begin position="479"/>
        <end position="492"/>
    </location>
</feature>
<keyword evidence="5" id="KW-1185">Reference proteome</keyword>
<dbReference type="AlphaFoldDB" id="A0A2C5XZ91"/>
<feature type="region of interest" description="Disordered" evidence="2">
    <location>
        <begin position="342"/>
        <end position="416"/>
    </location>
</feature>
<feature type="chain" id="PRO_5012338221" description="SUN domain-containing protein" evidence="3">
    <location>
        <begin position="21"/>
        <end position="523"/>
    </location>
</feature>
<feature type="compositionally biased region" description="Low complexity" evidence="2">
    <location>
        <begin position="373"/>
        <end position="410"/>
    </location>
</feature>
<evidence type="ECO:0000256" key="3">
    <source>
        <dbReference type="SAM" id="SignalP"/>
    </source>
</evidence>
<sequence>MKLSVAQILGVLVSLPSCHGSLPHHQKHHGILELRRHTHGHSKISKEARSNNCGVCRFPTDDANLVAITPHAENCGWAMSPDQQCKPGSYCPFACKPGMVMAQWDPESSYTYPASMNGGLFCDQNGQVHKPFPSEPYCKPGTGSVKVINKCQGQMSWCQTVLPGNEAMLIPTVVEDEAVLAVPGVDYWSSTSAHFYVNPPGSGSTDCKWGDSNSPVGNWSPFVTGANTDQSGQTFVKIGWNPIFEGSALKSTRPDWGLRVECPEGGCNGLPCEIHPAQPEGNVVSKMSAVGAGDSAFCVVTVARGKKAHIVVFDHAGSQSDSGKSNPAPNVADAPLKLATASQEHATTVVPTPASTPASTPMTSSTPPPAPPSTTSSASSLAPSPTSATSLSTSPSTSASTPWSRPPTSALPSTTSIRTSSVASMANSTASAKTTCLISPTALGKSKMSSPCQVQPVPKPGIFHENGTESTDSEPQNSTTPLQAPTATAAPAKSIKAGDAGRLGASFVLTGIAAAFVAVACTL</sequence>
<evidence type="ECO:0000256" key="2">
    <source>
        <dbReference type="SAM" id="MobiDB-lite"/>
    </source>
</evidence>
<feature type="signal peptide" evidence="3">
    <location>
        <begin position="1"/>
        <end position="20"/>
    </location>
</feature>
<dbReference type="PANTHER" id="PTHR31654:SF0">
    <property type="entry name" value="SECRETED BETA-GLUCOSIDASE ADG3-RELATED"/>
    <property type="match status" value="1"/>
</dbReference>
<evidence type="ECO:0000256" key="1">
    <source>
        <dbReference type="ARBA" id="ARBA00010579"/>
    </source>
</evidence>
<evidence type="ECO:0008006" key="6">
    <source>
        <dbReference type="Google" id="ProtNLM"/>
    </source>
</evidence>
<protein>
    <recommendedName>
        <fullName evidence="6">SUN domain-containing protein</fullName>
    </recommendedName>
</protein>
<reference evidence="4 5" key="1">
    <citation type="submission" date="2017-06" db="EMBL/GenBank/DDBJ databases">
        <title>Ant-infecting Ophiocordyceps genomes reveal a high diversity of potential behavioral manipulation genes and a possible major role for enterotoxins.</title>
        <authorList>
            <person name="De Bekker C."/>
            <person name="Evans H.C."/>
            <person name="Brachmann A."/>
            <person name="Hughes D.P."/>
        </authorList>
    </citation>
    <scope>NUCLEOTIDE SEQUENCE [LARGE SCALE GENOMIC DNA]</scope>
    <source>
        <strain evidence="4 5">1348a</strain>
    </source>
</reference>
<dbReference type="PANTHER" id="PTHR31654">
    <property type="entry name" value="SECRETED BETA-GLUCOSIDASE ADG3-RELATED"/>
    <property type="match status" value="1"/>
</dbReference>
<comment type="caution">
    <text evidence="4">The sequence shown here is derived from an EMBL/GenBank/DDBJ whole genome shotgun (WGS) entry which is preliminary data.</text>
</comment>
<evidence type="ECO:0000313" key="4">
    <source>
        <dbReference type="EMBL" id="PHH80989.1"/>
    </source>
</evidence>
<feature type="compositionally biased region" description="Polar residues" evidence="2">
    <location>
        <begin position="468"/>
        <end position="478"/>
    </location>
</feature>
<dbReference type="Pfam" id="PF03856">
    <property type="entry name" value="SUN"/>
    <property type="match status" value="1"/>
</dbReference>
<accession>A0A2C5XZ91</accession>
<evidence type="ECO:0000313" key="5">
    <source>
        <dbReference type="Proteomes" id="UP000224854"/>
    </source>
</evidence>
<feature type="compositionally biased region" description="Low complexity" evidence="2">
    <location>
        <begin position="346"/>
        <end position="365"/>
    </location>
</feature>
<gene>
    <name evidence="4" type="ORF">CDD82_1408</name>
</gene>
<dbReference type="OrthoDB" id="5554151at2759"/>